<organism evidence="13 14">
    <name type="scientific">Exocentrus adspersus</name>
    <dbReference type="NCBI Taxonomy" id="1586481"/>
    <lineage>
        <taxon>Eukaryota</taxon>
        <taxon>Metazoa</taxon>
        <taxon>Ecdysozoa</taxon>
        <taxon>Arthropoda</taxon>
        <taxon>Hexapoda</taxon>
        <taxon>Insecta</taxon>
        <taxon>Pterygota</taxon>
        <taxon>Neoptera</taxon>
        <taxon>Endopterygota</taxon>
        <taxon>Coleoptera</taxon>
        <taxon>Polyphaga</taxon>
        <taxon>Cucujiformia</taxon>
        <taxon>Chrysomeloidea</taxon>
        <taxon>Cerambycidae</taxon>
        <taxon>Lamiinae</taxon>
        <taxon>Acanthocinini</taxon>
        <taxon>Exocentrus</taxon>
    </lineage>
</organism>
<dbReference type="InterPro" id="IPR006619">
    <property type="entry name" value="PGRP_domain_met/bac"/>
</dbReference>
<evidence type="ECO:0000256" key="3">
    <source>
        <dbReference type="ARBA" id="ARBA00022729"/>
    </source>
</evidence>
<feature type="domain" description="Peptidoglycan recognition protein family" evidence="12">
    <location>
        <begin position="22"/>
        <end position="165"/>
    </location>
</feature>
<dbReference type="EMBL" id="JANEYG010000041">
    <property type="protein sequence ID" value="KAJ8916615.1"/>
    <property type="molecule type" value="Genomic_DNA"/>
</dbReference>
<comment type="caution">
    <text evidence="13">The sequence shown here is derived from an EMBL/GenBank/DDBJ whole genome shotgun (WGS) entry which is preliminary data.</text>
</comment>
<keyword evidence="4 7" id="KW-0391">Immunity</keyword>
<proteinExistence type="inferred from homology"/>
<evidence type="ECO:0000256" key="1">
    <source>
        <dbReference type="ARBA" id="ARBA00007553"/>
    </source>
</evidence>
<keyword evidence="14" id="KW-1185">Reference proteome</keyword>
<feature type="chain" id="PRO_5043821347" description="Peptidoglycan-recognition protein" evidence="10">
    <location>
        <begin position="19"/>
        <end position="215"/>
    </location>
</feature>
<evidence type="ECO:0000256" key="2">
    <source>
        <dbReference type="ARBA" id="ARBA00022588"/>
    </source>
</evidence>
<dbReference type="PIRSF" id="PIRSF037945">
    <property type="entry name" value="PGRPs"/>
    <property type="match status" value="1"/>
</dbReference>
<feature type="disulfide bond" evidence="8">
    <location>
        <begin position="59"/>
        <end position="65"/>
    </location>
</feature>
<evidence type="ECO:0000313" key="14">
    <source>
        <dbReference type="Proteomes" id="UP001159042"/>
    </source>
</evidence>
<keyword evidence="5" id="KW-1015">Disulfide bond</keyword>
<dbReference type="GO" id="GO:0045087">
    <property type="term" value="P:innate immune response"/>
    <property type="evidence" value="ECO:0007669"/>
    <property type="project" value="UniProtKB-KW"/>
</dbReference>
<dbReference type="InterPro" id="IPR036505">
    <property type="entry name" value="Amidase/PGRP_sf"/>
</dbReference>
<gene>
    <name evidence="13" type="ORF">NQ315_000260</name>
</gene>
<evidence type="ECO:0000256" key="9">
    <source>
        <dbReference type="SAM" id="MobiDB-lite"/>
    </source>
</evidence>
<dbReference type="InterPro" id="IPR017331">
    <property type="entry name" value="Peptidoglycan_recognition"/>
</dbReference>
<evidence type="ECO:0000259" key="12">
    <source>
        <dbReference type="SMART" id="SM00701"/>
    </source>
</evidence>
<feature type="region of interest" description="Disordered" evidence="9">
    <location>
        <begin position="189"/>
        <end position="215"/>
    </location>
</feature>
<keyword evidence="3 10" id="KW-0732">Signal</keyword>
<dbReference type="InterPro" id="IPR015510">
    <property type="entry name" value="PGRP"/>
</dbReference>
<dbReference type="FunFam" id="3.40.80.10:FF:000001">
    <property type="entry name" value="Peptidoglycan recognition protein 1"/>
    <property type="match status" value="1"/>
</dbReference>
<dbReference type="AlphaFoldDB" id="A0AAV8VRC2"/>
<dbReference type="GO" id="GO:0042834">
    <property type="term" value="F:peptidoglycan binding"/>
    <property type="evidence" value="ECO:0007669"/>
    <property type="project" value="InterPro"/>
</dbReference>
<evidence type="ECO:0000256" key="4">
    <source>
        <dbReference type="ARBA" id="ARBA00022859"/>
    </source>
</evidence>
<evidence type="ECO:0000259" key="11">
    <source>
        <dbReference type="SMART" id="SM00644"/>
    </source>
</evidence>
<dbReference type="GO" id="GO:0009253">
    <property type="term" value="P:peptidoglycan catabolic process"/>
    <property type="evidence" value="ECO:0007669"/>
    <property type="project" value="InterPro"/>
</dbReference>
<dbReference type="Pfam" id="PF01510">
    <property type="entry name" value="Amidase_2"/>
    <property type="match status" value="1"/>
</dbReference>
<reference evidence="13 14" key="1">
    <citation type="journal article" date="2023" name="Insect Mol. Biol.">
        <title>Genome sequencing provides insights into the evolution of gene families encoding plant cell wall-degrading enzymes in longhorned beetles.</title>
        <authorList>
            <person name="Shin N.R."/>
            <person name="Okamura Y."/>
            <person name="Kirsch R."/>
            <person name="Pauchet Y."/>
        </authorList>
    </citation>
    <scope>NUCLEOTIDE SEQUENCE [LARGE SCALE GENOMIC DNA]</scope>
    <source>
        <strain evidence="13">EAD_L_NR</strain>
    </source>
</reference>
<comment type="function">
    <text evidence="6">Peptidoglycan-recognition protein probably involved in innate immunity by binding to peptidoglycans (PGN) of bacteria and activating the prophenoloxidase (proPO) cascade immune response. Binds to 1,3-beta-D-glucan and PGN.</text>
</comment>
<dbReference type="SMART" id="SM00701">
    <property type="entry name" value="PGRP"/>
    <property type="match status" value="1"/>
</dbReference>
<dbReference type="PANTHER" id="PTHR11022:SF77">
    <property type="entry name" value="PEPTIDOGLYCAN-RECOGNITION PROTEIN LB"/>
    <property type="match status" value="1"/>
</dbReference>
<dbReference type="SUPFAM" id="SSF55846">
    <property type="entry name" value="N-acetylmuramoyl-L-alanine amidase-like"/>
    <property type="match status" value="1"/>
</dbReference>
<evidence type="ECO:0000256" key="10">
    <source>
        <dbReference type="SAM" id="SignalP"/>
    </source>
</evidence>
<dbReference type="Proteomes" id="UP001159042">
    <property type="component" value="Unassembled WGS sequence"/>
</dbReference>
<evidence type="ECO:0000256" key="5">
    <source>
        <dbReference type="ARBA" id="ARBA00023157"/>
    </source>
</evidence>
<evidence type="ECO:0000256" key="8">
    <source>
        <dbReference type="PIRSR" id="PIRSR037945-1"/>
    </source>
</evidence>
<evidence type="ECO:0000313" key="13">
    <source>
        <dbReference type="EMBL" id="KAJ8916615.1"/>
    </source>
</evidence>
<dbReference type="GO" id="GO:0008270">
    <property type="term" value="F:zinc ion binding"/>
    <property type="evidence" value="ECO:0007669"/>
    <property type="project" value="InterPro"/>
</dbReference>
<feature type="compositionally biased region" description="Low complexity" evidence="9">
    <location>
        <begin position="193"/>
        <end position="207"/>
    </location>
</feature>
<sequence>MIALYVFVIAIAGAASHAVPVLDIVPRSKWKARPAAGVTALRRPVPFVVVHHSYSPPACTAPSECEASMRWMQDYHQINRSWWDIGYNFAVGGDGRAYEGRGWDAVGAHAPLYNNISIGVCVIGDWSDTAPPERQLETVQNLIAEGVRAGYIAGDYKLVGHKQVRKGTQCPGDALYALIEAWPHYDSAPSLRVSSTTPTPPVENTETNRIRKRKA</sequence>
<feature type="domain" description="N-acetylmuramoyl-L-alanine amidase" evidence="11">
    <location>
        <begin position="33"/>
        <end position="172"/>
    </location>
</feature>
<dbReference type="GO" id="GO:0008745">
    <property type="term" value="F:N-acetylmuramoyl-L-alanine amidase activity"/>
    <property type="evidence" value="ECO:0007669"/>
    <property type="project" value="InterPro"/>
</dbReference>
<keyword evidence="2 7" id="KW-0399">Innate immunity</keyword>
<dbReference type="CDD" id="cd06583">
    <property type="entry name" value="PGRP"/>
    <property type="match status" value="1"/>
</dbReference>
<evidence type="ECO:0000256" key="6">
    <source>
        <dbReference type="ARBA" id="ARBA00057187"/>
    </source>
</evidence>
<evidence type="ECO:0000256" key="7">
    <source>
        <dbReference type="PIRNR" id="PIRNR037945"/>
    </source>
</evidence>
<dbReference type="Gene3D" id="3.40.80.10">
    <property type="entry name" value="Peptidoglycan recognition protein-like"/>
    <property type="match status" value="1"/>
</dbReference>
<comment type="similarity">
    <text evidence="1 7">Belongs to the N-acetylmuramoyl-L-alanine amidase 2 family.</text>
</comment>
<protein>
    <recommendedName>
        <fullName evidence="7">Peptidoglycan-recognition protein</fullName>
    </recommendedName>
</protein>
<dbReference type="PANTHER" id="PTHR11022">
    <property type="entry name" value="PEPTIDOGLYCAN RECOGNITION PROTEIN"/>
    <property type="match status" value="1"/>
</dbReference>
<dbReference type="SMART" id="SM00644">
    <property type="entry name" value="Ami_2"/>
    <property type="match status" value="1"/>
</dbReference>
<dbReference type="InterPro" id="IPR002502">
    <property type="entry name" value="Amidase_domain"/>
</dbReference>
<accession>A0AAV8VRC2</accession>
<feature type="signal peptide" evidence="10">
    <location>
        <begin position="1"/>
        <end position="18"/>
    </location>
</feature>
<name>A0AAV8VRC2_9CUCU</name>